<evidence type="ECO:0000256" key="1">
    <source>
        <dbReference type="ARBA" id="ARBA00009636"/>
    </source>
</evidence>
<dbReference type="InterPro" id="IPR036525">
    <property type="entry name" value="Tubulin/FtsZ_GTPase_sf"/>
</dbReference>
<evidence type="ECO:0000256" key="4">
    <source>
        <dbReference type="ARBA" id="ARBA00023134"/>
    </source>
</evidence>
<organism evidence="5 6">
    <name type="scientific">Onchocerca flexuosa</name>
    <dbReference type="NCBI Taxonomy" id="387005"/>
    <lineage>
        <taxon>Eukaryota</taxon>
        <taxon>Metazoa</taxon>
        <taxon>Ecdysozoa</taxon>
        <taxon>Nematoda</taxon>
        <taxon>Chromadorea</taxon>
        <taxon>Rhabditida</taxon>
        <taxon>Spirurina</taxon>
        <taxon>Spiruromorpha</taxon>
        <taxon>Filarioidea</taxon>
        <taxon>Onchocercidae</taxon>
        <taxon>Onchocerca</taxon>
    </lineage>
</organism>
<name>A0A238BJL5_9BILA</name>
<dbReference type="InterPro" id="IPR000217">
    <property type="entry name" value="Tubulin"/>
</dbReference>
<dbReference type="OrthoDB" id="5803208at2759"/>
<protein>
    <recommendedName>
        <fullName evidence="7">Tubulin domain-containing protein</fullName>
    </recommendedName>
</protein>
<keyword evidence="2" id="KW-0493">Microtubule</keyword>
<dbReference type="Gene3D" id="3.40.50.1440">
    <property type="entry name" value="Tubulin/FtsZ, GTPase domain"/>
    <property type="match status" value="1"/>
</dbReference>
<evidence type="ECO:0000313" key="6">
    <source>
        <dbReference type="Proteomes" id="UP000242913"/>
    </source>
</evidence>
<accession>A0A238BJL5</accession>
<dbReference type="AlphaFoldDB" id="A0A238BJL5"/>
<dbReference type="EMBL" id="KZ270761">
    <property type="protein sequence ID" value="OZC05571.1"/>
    <property type="molecule type" value="Genomic_DNA"/>
</dbReference>
<sequence>PRISTAVVEPYNSVLTTHTTLEHSDCSFMVDNEAIYEISRKNLSIIRPTYTNLNRLIAQIVSSITASLRFDGALNLAYSENARIKKLINTNIS</sequence>
<dbReference type="Proteomes" id="UP000242913">
    <property type="component" value="Unassembled WGS sequence"/>
</dbReference>
<dbReference type="SUPFAM" id="SSF52490">
    <property type="entry name" value="Tubulin nucleotide-binding domain-like"/>
    <property type="match status" value="1"/>
</dbReference>
<keyword evidence="6" id="KW-1185">Reference proteome</keyword>
<evidence type="ECO:0000256" key="3">
    <source>
        <dbReference type="ARBA" id="ARBA00022741"/>
    </source>
</evidence>
<evidence type="ECO:0000313" key="5">
    <source>
        <dbReference type="EMBL" id="OZC05571.1"/>
    </source>
</evidence>
<gene>
    <name evidence="5" type="ORF">X798_07455</name>
</gene>
<dbReference type="GO" id="GO:0005525">
    <property type="term" value="F:GTP binding"/>
    <property type="evidence" value="ECO:0007669"/>
    <property type="project" value="UniProtKB-KW"/>
</dbReference>
<evidence type="ECO:0008006" key="7">
    <source>
        <dbReference type="Google" id="ProtNLM"/>
    </source>
</evidence>
<keyword evidence="3" id="KW-0547">Nucleotide-binding</keyword>
<comment type="similarity">
    <text evidence="1">Belongs to the tubulin family.</text>
</comment>
<evidence type="ECO:0000256" key="2">
    <source>
        <dbReference type="ARBA" id="ARBA00022701"/>
    </source>
</evidence>
<dbReference type="GO" id="GO:0007017">
    <property type="term" value="P:microtubule-based process"/>
    <property type="evidence" value="ECO:0007669"/>
    <property type="project" value="InterPro"/>
</dbReference>
<proteinExistence type="inferred from homology"/>
<keyword evidence="4" id="KW-0342">GTP-binding</keyword>
<dbReference type="PRINTS" id="PR01161">
    <property type="entry name" value="TUBULIN"/>
</dbReference>
<feature type="non-terminal residue" evidence="5">
    <location>
        <position position="1"/>
    </location>
</feature>
<dbReference type="PANTHER" id="PTHR11588">
    <property type="entry name" value="TUBULIN"/>
    <property type="match status" value="1"/>
</dbReference>
<dbReference type="GO" id="GO:0005874">
    <property type="term" value="C:microtubule"/>
    <property type="evidence" value="ECO:0007669"/>
    <property type="project" value="UniProtKB-KW"/>
</dbReference>
<reference evidence="5 6" key="1">
    <citation type="submission" date="2015-12" db="EMBL/GenBank/DDBJ databases">
        <title>Draft genome of the nematode, Onchocerca flexuosa.</title>
        <authorList>
            <person name="Mitreva M."/>
        </authorList>
    </citation>
    <scope>NUCLEOTIDE SEQUENCE [LARGE SCALE GENOMIC DNA]</scope>
    <source>
        <strain evidence="5">Red Deer</strain>
    </source>
</reference>